<keyword evidence="2" id="KW-0540">Nuclease</keyword>
<dbReference type="SUPFAM" id="SSF74853">
    <property type="entry name" value="Lamin A/C globular tail domain"/>
    <property type="match status" value="1"/>
</dbReference>
<proteinExistence type="inferred from homology"/>
<dbReference type="Pfam" id="PF04231">
    <property type="entry name" value="Endonuclease_1"/>
    <property type="match status" value="1"/>
</dbReference>
<name>A0ABS9EIW5_9FLAO</name>
<accession>A0ABS9EIW5</accession>
<evidence type="ECO:0000259" key="4">
    <source>
        <dbReference type="PROSITE" id="PS51841"/>
    </source>
</evidence>
<gene>
    <name evidence="5" type="ORF">L1I30_09015</name>
</gene>
<dbReference type="InterPro" id="IPR036415">
    <property type="entry name" value="Lamin_tail_dom_sf"/>
</dbReference>
<dbReference type="PANTHER" id="PTHR33607">
    <property type="entry name" value="ENDONUCLEASE-1"/>
    <property type="match status" value="1"/>
</dbReference>
<dbReference type="Proteomes" id="UP001179363">
    <property type="component" value="Unassembled WGS sequence"/>
</dbReference>
<keyword evidence="3" id="KW-0378">Hydrolase</keyword>
<dbReference type="Pfam" id="PF00932">
    <property type="entry name" value="LTD"/>
    <property type="match status" value="1"/>
</dbReference>
<dbReference type="GO" id="GO:0004519">
    <property type="term" value="F:endonuclease activity"/>
    <property type="evidence" value="ECO:0007669"/>
    <property type="project" value="UniProtKB-KW"/>
</dbReference>
<dbReference type="InterPro" id="IPR044925">
    <property type="entry name" value="His-Me_finger_sf"/>
</dbReference>
<dbReference type="InterPro" id="IPR001322">
    <property type="entry name" value="Lamin_tail_dom"/>
</dbReference>
<keyword evidence="6" id="KW-1185">Reference proteome</keyword>
<dbReference type="PROSITE" id="PS51841">
    <property type="entry name" value="LTD"/>
    <property type="match status" value="1"/>
</dbReference>
<evidence type="ECO:0000256" key="1">
    <source>
        <dbReference type="ARBA" id="ARBA00006429"/>
    </source>
</evidence>
<reference evidence="5" key="1">
    <citation type="submission" date="2022-01" db="EMBL/GenBank/DDBJ databases">
        <title>Gillisia lutea sp. nov., isolated from marine plastic residues from the Malvarosa beach (Valencia, Spain).</title>
        <authorList>
            <person name="Vidal-Verdu A."/>
            <person name="Molina-Menor E."/>
            <person name="Satari L."/>
            <person name="Pascual J."/>
            <person name="Pereto J."/>
            <person name="Porcar M."/>
        </authorList>
    </citation>
    <scope>NUCLEOTIDE SEQUENCE</scope>
    <source>
        <strain evidence="5">M10.2A</strain>
    </source>
</reference>
<evidence type="ECO:0000256" key="2">
    <source>
        <dbReference type="ARBA" id="ARBA00022722"/>
    </source>
</evidence>
<evidence type="ECO:0000313" key="6">
    <source>
        <dbReference type="Proteomes" id="UP001179363"/>
    </source>
</evidence>
<feature type="domain" description="LTD" evidence="4">
    <location>
        <begin position="281"/>
        <end position="440"/>
    </location>
</feature>
<sequence>MIFKIKGILNKGKYFLFFILLILSSCRSDPNSNYQEEAFNSTHQIEGNIEIPSNLSSYYADIDFTKTQRELKEQLSVLTISKHSNFLQYYERHDHLYDANKDSENSNNVILFYSGESRNNREHASGSNSYSKQTFNTEHVYPKYYLNSNAEADLHNLVTADIQINKKRSNYSFVDGKGTYKHVNYKNWYPGDEWIGDVARIIMYMHLRYNENFQDMGNLNLFLKWNVLDPVSDLEIQRNERIMEAQGNRNPFIDNPYFATLIWDSKAAENRWKSTNKQGEEVSTQKNHTVNSEIQIIFSEYVEGNMGNNKAIEIANLTDKPIALNGYSIKKQANGTGKWTDALNLDGTIPANDVYVIINKEATLAKLLEEADIEHTGSPLNFNGNDPIGLFKNNRLIDIIGNFNSPENFGKDLILRRKSSIKNPSSKYIRAEWDVVPHKDLNDIGSQN</sequence>
<comment type="similarity">
    <text evidence="1">Belongs to the EndA/NucM nuclease family.</text>
</comment>
<protein>
    <submittedName>
        <fullName evidence="5">Endonuclease</fullName>
    </submittedName>
</protein>
<comment type="caution">
    <text evidence="5">The sequence shown here is derived from an EMBL/GenBank/DDBJ whole genome shotgun (WGS) entry which is preliminary data.</text>
</comment>
<keyword evidence="5" id="KW-0255">Endonuclease</keyword>
<dbReference type="SUPFAM" id="SSF54060">
    <property type="entry name" value="His-Me finger endonucleases"/>
    <property type="match status" value="1"/>
</dbReference>
<dbReference type="RefSeq" id="WP_236133949.1">
    <property type="nucleotide sequence ID" value="NZ_JAKGTH010000008.1"/>
</dbReference>
<organism evidence="5 6">
    <name type="scientific">Gillisia lutea</name>
    <dbReference type="NCBI Taxonomy" id="2909668"/>
    <lineage>
        <taxon>Bacteria</taxon>
        <taxon>Pseudomonadati</taxon>
        <taxon>Bacteroidota</taxon>
        <taxon>Flavobacteriia</taxon>
        <taxon>Flavobacteriales</taxon>
        <taxon>Flavobacteriaceae</taxon>
        <taxon>Gillisia</taxon>
    </lineage>
</organism>
<dbReference type="PROSITE" id="PS51257">
    <property type="entry name" value="PROKAR_LIPOPROTEIN"/>
    <property type="match status" value="1"/>
</dbReference>
<evidence type="ECO:0000256" key="3">
    <source>
        <dbReference type="ARBA" id="ARBA00022801"/>
    </source>
</evidence>
<dbReference type="InterPro" id="IPR007346">
    <property type="entry name" value="Endonuclease-I"/>
</dbReference>
<dbReference type="EMBL" id="JAKGTH010000008">
    <property type="protein sequence ID" value="MCF4101804.1"/>
    <property type="molecule type" value="Genomic_DNA"/>
</dbReference>
<evidence type="ECO:0000313" key="5">
    <source>
        <dbReference type="EMBL" id="MCF4101804.1"/>
    </source>
</evidence>
<dbReference type="PANTHER" id="PTHR33607:SF2">
    <property type="entry name" value="ENDONUCLEASE-1"/>
    <property type="match status" value="1"/>
</dbReference>